<keyword evidence="7" id="KW-0479">Metal-binding</keyword>
<dbReference type="GO" id="GO:0005886">
    <property type="term" value="C:plasma membrane"/>
    <property type="evidence" value="ECO:0007669"/>
    <property type="project" value="UniProtKB-SubCell"/>
</dbReference>
<evidence type="ECO:0000313" key="16">
    <source>
        <dbReference type="Proteomes" id="UP000006851"/>
    </source>
</evidence>
<keyword evidence="10 13" id="KW-1133">Transmembrane helix</keyword>
<evidence type="ECO:0000256" key="1">
    <source>
        <dbReference type="ARBA" id="ARBA00001947"/>
    </source>
</evidence>
<keyword evidence="16" id="KW-1185">Reference proteome</keyword>
<dbReference type="InterPro" id="IPR044537">
    <property type="entry name" value="Rip2-like"/>
</dbReference>
<sequence length="228" mass="25156">MYRLSLYSIIISVLALIIGIVVHESAHALAAYLLGDATARSRGRVSLNPLNHIDPFGTVLLPLLMIAMGGPVFAFAKPVPVQVNNLRHPKRDELLVSLAGPASNIVIACLFTLLLRLVLHSVAISSATDFMVRSIMDLSVEAIQINLALAFFNLIPIPPLDGSAILVVFLKGQALRTYYEIQRYAMFALLIMLFVLPQFFRIDLISLYFSVTVYPVFHFLLSFAMGLV</sequence>
<evidence type="ECO:0000259" key="14">
    <source>
        <dbReference type="Pfam" id="PF02163"/>
    </source>
</evidence>
<evidence type="ECO:0000256" key="8">
    <source>
        <dbReference type="ARBA" id="ARBA00022801"/>
    </source>
</evidence>
<evidence type="ECO:0000256" key="10">
    <source>
        <dbReference type="ARBA" id="ARBA00022989"/>
    </source>
</evidence>
<organism evidence="15 16">
    <name type="scientific">Coriobacterium glomerans (strain ATCC 49209 / DSM 20642 / JCM 10262 / PW2)</name>
    <dbReference type="NCBI Taxonomy" id="700015"/>
    <lineage>
        <taxon>Bacteria</taxon>
        <taxon>Bacillati</taxon>
        <taxon>Actinomycetota</taxon>
        <taxon>Coriobacteriia</taxon>
        <taxon>Coriobacteriales</taxon>
        <taxon>Coriobacteriaceae</taxon>
        <taxon>Coriobacterium</taxon>
    </lineage>
</organism>
<dbReference type="EMBL" id="CP002628">
    <property type="protein sequence ID" value="AEB07013.1"/>
    <property type="molecule type" value="Genomic_DNA"/>
</dbReference>
<keyword evidence="9" id="KW-0862">Zinc</keyword>
<feature type="transmembrane region" description="Helical" evidence="13">
    <location>
        <begin position="207"/>
        <end position="227"/>
    </location>
</feature>
<dbReference type="PANTHER" id="PTHR35864:SF1">
    <property type="entry name" value="ZINC METALLOPROTEASE YWHC-RELATED"/>
    <property type="match status" value="1"/>
</dbReference>
<evidence type="ECO:0000256" key="3">
    <source>
        <dbReference type="ARBA" id="ARBA00007931"/>
    </source>
</evidence>
<dbReference type="PANTHER" id="PTHR35864">
    <property type="entry name" value="ZINC METALLOPROTEASE MJ0611-RELATED"/>
    <property type="match status" value="1"/>
</dbReference>
<evidence type="ECO:0000256" key="4">
    <source>
        <dbReference type="ARBA" id="ARBA00022475"/>
    </source>
</evidence>
<evidence type="ECO:0000256" key="9">
    <source>
        <dbReference type="ARBA" id="ARBA00022833"/>
    </source>
</evidence>
<keyword evidence="5" id="KW-0645">Protease</keyword>
<feature type="transmembrane region" description="Helical" evidence="13">
    <location>
        <begin position="6"/>
        <end position="35"/>
    </location>
</feature>
<dbReference type="GO" id="GO:0006508">
    <property type="term" value="P:proteolysis"/>
    <property type="evidence" value="ECO:0007669"/>
    <property type="project" value="UniProtKB-KW"/>
</dbReference>
<keyword evidence="4" id="KW-1003">Cell membrane</keyword>
<dbReference type="GO" id="GO:0046872">
    <property type="term" value="F:metal ion binding"/>
    <property type="evidence" value="ECO:0007669"/>
    <property type="project" value="UniProtKB-KW"/>
</dbReference>
<feature type="transmembrane region" description="Helical" evidence="13">
    <location>
        <begin position="96"/>
        <end position="124"/>
    </location>
</feature>
<feature type="transmembrane region" description="Helical" evidence="13">
    <location>
        <begin position="145"/>
        <end position="169"/>
    </location>
</feature>
<gene>
    <name evidence="15" type="ordered locus">Corgl_0902</name>
</gene>
<dbReference type="Pfam" id="PF02163">
    <property type="entry name" value="Peptidase_M50"/>
    <property type="match status" value="1"/>
</dbReference>
<feature type="transmembrane region" description="Helical" evidence="13">
    <location>
        <begin position="181"/>
        <end position="200"/>
    </location>
</feature>
<evidence type="ECO:0000256" key="12">
    <source>
        <dbReference type="ARBA" id="ARBA00023136"/>
    </source>
</evidence>
<feature type="domain" description="Peptidase M50" evidence="14">
    <location>
        <begin position="130"/>
        <end position="193"/>
    </location>
</feature>
<dbReference type="CDD" id="cd06158">
    <property type="entry name" value="S2P-M50_like_1"/>
    <property type="match status" value="1"/>
</dbReference>
<proteinExistence type="inferred from homology"/>
<dbReference type="HOGENOM" id="CLU_086979_0_0_11"/>
<dbReference type="Proteomes" id="UP000006851">
    <property type="component" value="Chromosome"/>
</dbReference>
<protein>
    <submittedName>
        <fullName evidence="15">Peptidase M50</fullName>
    </submittedName>
</protein>
<dbReference type="STRING" id="700015.Corgl_0902"/>
<dbReference type="InterPro" id="IPR008915">
    <property type="entry name" value="Peptidase_M50"/>
</dbReference>
<comment type="similarity">
    <text evidence="3">Belongs to the peptidase M50B family.</text>
</comment>
<evidence type="ECO:0000313" key="15">
    <source>
        <dbReference type="EMBL" id="AEB07013.1"/>
    </source>
</evidence>
<evidence type="ECO:0000256" key="2">
    <source>
        <dbReference type="ARBA" id="ARBA00004651"/>
    </source>
</evidence>
<accession>F2N9I4</accession>
<keyword evidence="6 13" id="KW-0812">Transmembrane</keyword>
<feature type="transmembrane region" description="Helical" evidence="13">
    <location>
        <begin position="56"/>
        <end position="76"/>
    </location>
</feature>
<evidence type="ECO:0000256" key="13">
    <source>
        <dbReference type="SAM" id="Phobius"/>
    </source>
</evidence>
<evidence type="ECO:0000256" key="11">
    <source>
        <dbReference type="ARBA" id="ARBA00023049"/>
    </source>
</evidence>
<reference evidence="16" key="1">
    <citation type="journal article" date="2013" name="Stand. Genomic Sci.">
        <title>Complete genome sequence of Coriobacterium glomerans type strain (PW2(T)) from the midgut of Pyrrhocoris apterus L. (red soldier bug).</title>
        <authorList>
            <person name="Stackebrandt E."/>
            <person name="Zeytun A."/>
            <person name="Lapidus A."/>
            <person name="Nolan M."/>
            <person name="Lucas S."/>
            <person name="Hammon N."/>
            <person name="Deshpande S."/>
            <person name="Cheng J.F."/>
            <person name="Tapia R."/>
            <person name="Goodwin L.A."/>
            <person name="Pitluck S."/>
            <person name="Liolios K."/>
            <person name="Pagani I."/>
            <person name="Ivanova N."/>
            <person name="Mavromatis K."/>
            <person name="Mikhailova N."/>
            <person name="Huntemann M."/>
            <person name="Pati A."/>
            <person name="Chen A."/>
            <person name="Palaniappan K."/>
            <person name="Chang Y.J."/>
            <person name="Land M."/>
            <person name="Hauser L."/>
            <person name="Rohde M."/>
            <person name="Pukall R."/>
            <person name="Goker M."/>
            <person name="Detter J.C."/>
            <person name="Woyke T."/>
            <person name="Bristow J."/>
            <person name="Eisen J.A."/>
            <person name="Markowitz V."/>
            <person name="Hugenholtz P."/>
            <person name="Kyrpides N.C."/>
            <person name="Klenk H.P."/>
        </authorList>
    </citation>
    <scope>NUCLEOTIDE SEQUENCE</scope>
    <source>
        <strain evidence="16">ATCC 49209 / DSM 20642 / JCM 10262 / PW2</strain>
    </source>
</reference>
<keyword evidence="12 13" id="KW-0472">Membrane</keyword>
<evidence type="ECO:0000256" key="6">
    <source>
        <dbReference type="ARBA" id="ARBA00022692"/>
    </source>
</evidence>
<dbReference type="RefSeq" id="WP_013708756.1">
    <property type="nucleotide sequence ID" value="NC_015389.1"/>
</dbReference>
<dbReference type="OrthoDB" id="9800627at2"/>
<keyword evidence="8" id="KW-0378">Hydrolase</keyword>
<evidence type="ECO:0000256" key="5">
    <source>
        <dbReference type="ARBA" id="ARBA00022670"/>
    </source>
</evidence>
<dbReference type="AlphaFoldDB" id="F2N9I4"/>
<comment type="subcellular location">
    <subcellularLocation>
        <location evidence="2">Cell membrane</location>
        <topology evidence="2">Multi-pass membrane protein</topology>
    </subcellularLocation>
</comment>
<dbReference type="InterPro" id="IPR052348">
    <property type="entry name" value="Metallopeptidase_M50B"/>
</dbReference>
<comment type="cofactor">
    <cofactor evidence="1">
        <name>Zn(2+)</name>
        <dbReference type="ChEBI" id="CHEBI:29105"/>
    </cofactor>
</comment>
<evidence type="ECO:0000256" key="7">
    <source>
        <dbReference type="ARBA" id="ARBA00022723"/>
    </source>
</evidence>
<name>F2N9I4_CORGP</name>
<dbReference type="GO" id="GO:0008237">
    <property type="term" value="F:metallopeptidase activity"/>
    <property type="evidence" value="ECO:0007669"/>
    <property type="project" value="UniProtKB-KW"/>
</dbReference>
<dbReference type="KEGG" id="cgo:Corgl_0902"/>
<keyword evidence="11" id="KW-0482">Metalloprotease</keyword>
<dbReference type="eggNOG" id="COG1994">
    <property type="taxonomic scope" value="Bacteria"/>
</dbReference>